<protein>
    <recommendedName>
        <fullName evidence="3">Peptide N-acetyl-beta-D-glucosaminyl asparaginase amidase A N-terminal domain-containing protein</fullName>
    </recommendedName>
</protein>
<comment type="caution">
    <text evidence="4">The sequence shown here is derived from an EMBL/GenBank/DDBJ whole genome shotgun (WGS) entry which is preliminary data.</text>
</comment>
<feature type="region of interest" description="Disordered" evidence="1">
    <location>
        <begin position="1"/>
        <end position="23"/>
    </location>
</feature>
<evidence type="ECO:0000313" key="4">
    <source>
        <dbReference type="EMBL" id="KAL1304575.1"/>
    </source>
</evidence>
<sequence>MRTYQPGDAQVATRLSDGGKAPGMLNAARVTDPPNHNRANKRGFGSQRITVALIASAIVCLFWVLRTSFPVWSPWSCSESVPADGADGASPIWTRRSLDVVAPLLDVFQVSPPVLVVGNDGALELTDGTTNGSVELEPQTNGSCRETLLVHSFAYSYGSPHVGAYNPPSCNFNRVTWNLSVTSAGRQFDRLGIVYFGDIEVFRTSTAEPTATGIEWVYLKDMTSYSSLFREQQKIIFDLGNIVDSTYTASFNVTLTAIYFTASSDSVNLADLILPISAEQSANDAASVFTVPSDIASSNLSLPRNTLRAVLTVAATGQSNEEFWWSNVPSTNTASFPQTGALYGYSPFREVQLYIDGLLAGVVWPFPIIFTGGVVPGLWRPIVGIDAFDLHEDEIDITPWLGILCDGNSHNFTIRISGLSEAGNGTVVLSETTESYWLVTGKVFVWLDAEDHVTTGQAPIRTMPPPSFHMSSVVGQGPNGTNETLAYHVTAQREFALASTIRTSQGDTHATWHQSLSFSNDGNLTDAGNVQTNSQNTLGYDVSSSGYARNIEYPLWAYTAYGYIEDNFTITADLNRGKTVKTVGQSVFPTGLESFVPVRGYTSRVLSFQGASLTTTQNGSATYLANETSSTSFSFGHTEQDMVFSGIRVDASEDNGFPHIEASTELYHRYVAASNSTVVEDEENLVGSSVKHTHDNEANEQAFAAPGVRSMVGRGPSHDSDRRA</sequence>
<proteinExistence type="predicted"/>
<dbReference type="EMBL" id="JBFMKM010000008">
    <property type="protein sequence ID" value="KAL1304575.1"/>
    <property type="molecule type" value="Genomic_DNA"/>
</dbReference>
<keyword evidence="5" id="KW-1185">Reference proteome</keyword>
<dbReference type="GeneID" id="95977248"/>
<keyword evidence="2" id="KW-0472">Membrane</keyword>
<dbReference type="Pfam" id="PF12222">
    <property type="entry name" value="PNGaseA"/>
    <property type="match status" value="1"/>
</dbReference>
<keyword evidence="2" id="KW-0812">Transmembrane</keyword>
<dbReference type="PANTHER" id="PTHR31104">
    <property type="entry name" value="PEPTIDE-N4-(N-ACETYL-BETA-GLUCOSAMINYL)ASPARAGINE AMIDASE A PROTEIN"/>
    <property type="match status" value="1"/>
</dbReference>
<reference evidence="4 5" key="1">
    <citation type="submission" date="2024-07" db="EMBL/GenBank/DDBJ databases">
        <title>Draft sequence of the Neodothiora populina.</title>
        <authorList>
            <person name="Drown D.D."/>
            <person name="Schuette U.S."/>
            <person name="Buechlein A.B."/>
            <person name="Rusch D.R."/>
            <person name="Winton L.W."/>
            <person name="Adams G.A."/>
        </authorList>
    </citation>
    <scope>NUCLEOTIDE SEQUENCE [LARGE SCALE GENOMIC DNA]</scope>
    <source>
        <strain evidence="4 5">CPC 39397</strain>
    </source>
</reference>
<gene>
    <name evidence="4" type="ORF">AAFC00_003547</name>
</gene>
<evidence type="ECO:0000313" key="5">
    <source>
        <dbReference type="Proteomes" id="UP001562354"/>
    </source>
</evidence>
<evidence type="ECO:0000259" key="3">
    <source>
        <dbReference type="Pfam" id="PF12222"/>
    </source>
</evidence>
<name>A0ABR3PEK0_9PEZI</name>
<feature type="transmembrane region" description="Helical" evidence="2">
    <location>
        <begin position="48"/>
        <end position="65"/>
    </location>
</feature>
<dbReference type="RefSeq" id="XP_069200850.1">
    <property type="nucleotide sequence ID" value="XM_069343036.1"/>
</dbReference>
<feature type="domain" description="Peptide N-acetyl-beta-D-glucosaminyl asparaginase amidase A N-terminal" evidence="3">
    <location>
        <begin position="139"/>
        <end position="457"/>
    </location>
</feature>
<organism evidence="4 5">
    <name type="scientific">Neodothiora populina</name>
    <dbReference type="NCBI Taxonomy" id="2781224"/>
    <lineage>
        <taxon>Eukaryota</taxon>
        <taxon>Fungi</taxon>
        <taxon>Dikarya</taxon>
        <taxon>Ascomycota</taxon>
        <taxon>Pezizomycotina</taxon>
        <taxon>Dothideomycetes</taxon>
        <taxon>Dothideomycetidae</taxon>
        <taxon>Dothideales</taxon>
        <taxon>Dothioraceae</taxon>
        <taxon>Neodothiora</taxon>
    </lineage>
</organism>
<dbReference type="InterPro" id="IPR021102">
    <property type="entry name" value="PNGase_A"/>
</dbReference>
<dbReference type="Proteomes" id="UP001562354">
    <property type="component" value="Unassembled WGS sequence"/>
</dbReference>
<accession>A0ABR3PEK0</accession>
<evidence type="ECO:0000256" key="2">
    <source>
        <dbReference type="SAM" id="Phobius"/>
    </source>
</evidence>
<evidence type="ECO:0000256" key="1">
    <source>
        <dbReference type="SAM" id="MobiDB-lite"/>
    </source>
</evidence>
<keyword evidence="2" id="KW-1133">Transmembrane helix</keyword>
<dbReference type="InterPro" id="IPR056948">
    <property type="entry name" value="PNGaseA_N"/>
</dbReference>
<dbReference type="Pfam" id="PF25156">
    <property type="entry name" value="PNGase_A_C"/>
    <property type="match status" value="1"/>
</dbReference>